<keyword evidence="2" id="KW-0732">Signal</keyword>
<evidence type="ECO:0000256" key="1">
    <source>
        <dbReference type="SAM" id="MobiDB-lite"/>
    </source>
</evidence>
<dbReference type="RefSeq" id="WP_344290713.1">
    <property type="nucleotide sequence ID" value="NZ_BAAAPF010000097.1"/>
</dbReference>
<reference evidence="3 4" key="1">
    <citation type="journal article" date="2019" name="Int. J. Syst. Evol. Microbiol.">
        <title>The Global Catalogue of Microorganisms (GCM) 10K type strain sequencing project: providing services to taxonomists for standard genome sequencing and annotation.</title>
        <authorList>
            <consortium name="The Broad Institute Genomics Platform"/>
            <consortium name="The Broad Institute Genome Sequencing Center for Infectious Disease"/>
            <person name="Wu L."/>
            <person name="Ma J."/>
        </authorList>
    </citation>
    <scope>NUCLEOTIDE SEQUENCE [LARGE SCALE GENOMIC DNA]</scope>
    <source>
        <strain evidence="3 4">JCM 15481</strain>
    </source>
</reference>
<dbReference type="PROSITE" id="PS51257">
    <property type="entry name" value="PROKAR_LIPOPROTEIN"/>
    <property type="match status" value="1"/>
</dbReference>
<feature type="chain" id="PRO_5047198510" description="Lipoprotein" evidence="2">
    <location>
        <begin position="24"/>
        <end position="209"/>
    </location>
</feature>
<feature type="region of interest" description="Disordered" evidence="1">
    <location>
        <begin position="29"/>
        <end position="99"/>
    </location>
</feature>
<gene>
    <name evidence="3" type="ORF">GCM10009802_32440</name>
</gene>
<evidence type="ECO:0000313" key="4">
    <source>
        <dbReference type="Proteomes" id="UP001500443"/>
    </source>
</evidence>
<evidence type="ECO:0000256" key="2">
    <source>
        <dbReference type="SAM" id="SignalP"/>
    </source>
</evidence>
<accession>A0ABN2YGK3</accession>
<comment type="caution">
    <text evidence="3">The sequence shown here is derived from an EMBL/GenBank/DDBJ whole genome shotgun (WGS) entry which is preliminary data.</text>
</comment>
<sequence>MRAGRVRRGAVAVVAGCAGLVLAVGCGEERAGGSGAPSGSASPSTAEEYAEAARTKHDRAWPDVAEKCRDVPTGPAAAASPSDGRPADDEPPPENPKYAENHAYKQTTDVSAGELCRGEAHAARIAAALDDADPADVQDEQGIRRVLEDLGYTPDTVNARQAGASGVGWDVRVGGAGPCISGNTDWPGEIDVHGVYIEGTGCTEPAGGH</sequence>
<evidence type="ECO:0000313" key="3">
    <source>
        <dbReference type="EMBL" id="GAA2126511.1"/>
    </source>
</evidence>
<name>A0ABN2YGK3_9ACTN</name>
<dbReference type="EMBL" id="BAAAPF010000097">
    <property type="protein sequence ID" value="GAA2126511.1"/>
    <property type="molecule type" value="Genomic_DNA"/>
</dbReference>
<feature type="compositionally biased region" description="Basic and acidic residues" evidence="1">
    <location>
        <begin position="51"/>
        <end position="70"/>
    </location>
</feature>
<protein>
    <recommendedName>
        <fullName evidence="5">Lipoprotein</fullName>
    </recommendedName>
</protein>
<dbReference type="Proteomes" id="UP001500443">
    <property type="component" value="Unassembled WGS sequence"/>
</dbReference>
<organism evidence="3 4">
    <name type="scientific">Streptomyces synnematoformans</name>
    <dbReference type="NCBI Taxonomy" id="415721"/>
    <lineage>
        <taxon>Bacteria</taxon>
        <taxon>Bacillati</taxon>
        <taxon>Actinomycetota</taxon>
        <taxon>Actinomycetes</taxon>
        <taxon>Kitasatosporales</taxon>
        <taxon>Streptomycetaceae</taxon>
        <taxon>Streptomyces</taxon>
    </lineage>
</organism>
<evidence type="ECO:0008006" key="5">
    <source>
        <dbReference type="Google" id="ProtNLM"/>
    </source>
</evidence>
<proteinExistence type="predicted"/>
<feature type="signal peptide" evidence="2">
    <location>
        <begin position="1"/>
        <end position="23"/>
    </location>
</feature>
<feature type="compositionally biased region" description="Low complexity" evidence="1">
    <location>
        <begin position="37"/>
        <end position="47"/>
    </location>
</feature>
<keyword evidence="4" id="KW-1185">Reference proteome</keyword>